<sequence length="173" mass="17405">MIQLEFVNDQDSEVAEERELETDDEVVVLGGHVGGVPIVNRGQVARRGRRRPVHGRISVTSTVNQSGCEAVGGAEDRAGEGADVAEAVGGPKDGPGEGAEAAFFVGSGLDVVEVEGADVGAAAVLGADVEGFVAGRAEAAGGDEVGANAVVGAEVDAEVGRDVHTCTQWGRSA</sequence>
<evidence type="ECO:0000313" key="1">
    <source>
        <dbReference type="EMBL" id="CAG7786318.1"/>
    </source>
</evidence>
<gene>
    <name evidence="1" type="ORF">AFUS01_LOCUS24892</name>
</gene>
<proteinExistence type="predicted"/>
<organism evidence="1 2">
    <name type="scientific">Allacma fusca</name>
    <dbReference type="NCBI Taxonomy" id="39272"/>
    <lineage>
        <taxon>Eukaryota</taxon>
        <taxon>Metazoa</taxon>
        <taxon>Ecdysozoa</taxon>
        <taxon>Arthropoda</taxon>
        <taxon>Hexapoda</taxon>
        <taxon>Collembola</taxon>
        <taxon>Symphypleona</taxon>
        <taxon>Sminthuridae</taxon>
        <taxon>Allacma</taxon>
    </lineage>
</organism>
<dbReference type="Proteomes" id="UP000708208">
    <property type="component" value="Unassembled WGS sequence"/>
</dbReference>
<protein>
    <submittedName>
        <fullName evidence="1">Uncharacterized protein</fullName>
    </submittedName>
</protein>
<accession>A0A8J2L289</accession>
<reference evidence="1" key="1">
    <citation type="submission" date="2021-06" db="EMBL/GenBank/DDBJ databases">
        <authorList>
            <person name="Hodson N. C."/>
            <person name="Mongue J. A."/>
            <person name="Jaron S. K."/>
        </authorList>
    </citation>
    <scope>NUCLEOTIDE SEQUENCE</scope>
</reference>
<dbReference type="AlphaFoldDB" id="A0A8J2L289"/>
<comment type="caution">
    <text evidence="1">The sequence shown here is derived from an EMBL/GenBank/DDBJ whole genome shotgun (WGS) entry which is preliminary data.</text>
</comment>
<evidence type="ECO:0000313" key="2">
    <source>
        <dbReference type="Proteomes" id="UP000708208"/>
    </source>
</evidence>
<keyword evidence="2" id="KW-1185">Reference proteome</keyword>
<name>A0A8J2L289_9HEXA</name>
<dbReference type="EMBL" id="CAJVCH010315129">
    <property type="protein sequence ID" value="CAG7786318.1"/>
    <property type="molecule type" value="Genomic_DNA"/>
</dbReference>